<evidence type="ECO:0000256" key="8">
    <source>
        <dbReference type="ARBA" id="ARBA00047899"/>
    </source>
</evidence>
<dbReference type="PANTHER" id="PTHR43289:SF6">
    <property type="entry name" value="SERINE_THREONINE-PROTEIN KINASE NEKL-3"/>
    <property type="match status" value="1"/>
</dbReference>
<protein>
    <recommendedName>
        <fullName evidence="1">non-specific serine/threonine protein kinase</fullName>
        <ecNumber evidence="1">2.7.11.1</ecNumber>
    </recommendedName>
</protein>
<dbReference type="InterPro" id="IPR000719">
    <property type="entry name" value="Prot_kinase_dom"/>
</dbReference>
<reference evidence="16" key="1">
    <citation type="journal article" date="2019" name="Int. J. Syst. Evol. Microbiol.">
        <title>The Global Catalogue of Microorganisms (GCM) 10K type strain sequencing project: providing services to taxonomists for standard genome sequencing and annotation.</title>
        <authorList>
            <consortium name="The Broad Institute Genomics Platform"/>
            <consortium name="The Broad Institute Genome Sequencing Center for Infectious Disease"/>
            <person name="Wu L."/>
            <person name="Ma J."/>
        </authorList>
    </citation>
    <scope>NUCLEOTIDE SEQUENCE [LARGE SCALE GENOMIC DNA]</scope>
    <source>
        <strain evidence="16">JCM 17906</strain>
    </source>
</reference>
<keyword evidence="2" id="KW-0723">Serine/threonine-protein kinase</keyword>
<feature type="region of interest" description="Disordered" evidence="11">
    <location>
        <begin position="528"/>
        <end position="550"/>
    </location>
</feature>
<keyword evidence="3" id="KW-0808">Transferase</keyword>
<feature type="domain" description="PASTA" evidence="14">
    <location>
        <begin position="497"/>
        <end position="563"/>
    </location>
</feature>
<feature type="region of interest" description="Disordered" evidence="11">
    <location>
        <begin position="599"/>
        <end position="620"/>
    </location>
</feature>
<dbReference type="Pfam" id="PF03793">
    <property type="entry name" value="PASTA"/>
    <property type="match status" value="4"/>
</dbReference>
<dbReference type="EMBL" id="BAABGT010000029">
    <property type="protein sequence ID" value="GAA4544827.1"/>
    <property type="molecule type" value="Genomic_DNA"/>
</dbReference>
<evidence type="ECO:0000256" key="5">
    <source>
        <dbReference type="ARBA" id="ARBA00022741"/>
    </source>
</evidence>
<evidence type="ECO:0000256" key="7">
    <source>
        <dbReference type="ARBA" id="ARBA00022840"/>
    </source>
</evidence>
<dbReference type="SUPFAM" id="SSF54184">
    <property type="entry name" value="Penicillin-binding protein 2x (pbp-2x), c-terminal domain"/>
    <property type="match status" value="1"/>
</dbReference>
<dbReference type="SMART" id="SM00740">
    <property type="entry name" value="PASTA"/>
    <property type="match status" value="4"/>
</dbReference>
<dbReference type="Gene3D" id="1.10.510.10">
    <property type="entry name" value="Transferase(Phosphotransferase) domain 1"/>
    <property type="match status" value="1"/>
</dbReference>
<dbReference type="NCBIfam" id="NF033483">
    <property type="entry name" value="PknB_PASTA_kin"/>
    <property type="match status" value="1"/>
</dbReference>
<dbReference type="Gene3D" id="3.30.10.20">
    <property type="match status" value="4"/>
</dbReference>
<keyword evidence="16" id="KW-1185">Reference proteome</keyword>
<dbReference type="PROSITE" id="PS00107">
    <property type="entry name" value="PROTEIN_KINASE_ATP"/>
    <property type="match status" value="1"/>
</dbReference>
<evidence type="ECO:0000256" key="9">
    <source>
        <dbReference type="ARBA" id="ARBA00048679"/>
    </source>
</evidence>
<comment type="catalytic activity">
    <reaction evidence="9">
        <text>L-seryl-[protein] + ATP = O-phospho-L-seryl-[protein] + ADP + H(+)</text>
        <dbReference type="Rhea" id="RHEA:17989"/>
        <dbReference type="Rhea" id="RHEA-COMP:9863"/>
        <dbReference type="Rhea" id="RHEA-COMP:11604"/>
        <dbReference type="ChEBI" id="CHEBI:15378"/>
        <dbReference type="ChEBI" id="CHEBI:29999"/>
        <dbReference type="ChEBI" id="CHEBI:30616"/>
        <dbReference type="ChEBI" id="CHEBI:83421"/>
        <dbReference type="ChEBI" id="CHEBI:456216"/>
        <dbReference type="EC" id="2.7.11.1"/>
    </reaction>
</comment>
<accession>A0ABP8RQL7</accession>
<keyword evidence="12" id="KW-0812">Transmembrane</keyword>
<evidence type="ECO:0000313" key="15">
    <source>
        <dbReference type="EMBL" id="GAA4544827.1"/>
    </source>
</evidence>
<evidence type="ECO:0000256" key="2">
    <source>
        <dbReference type="ARBA" id="ARBA00022527"/>
    </source>
</evidence>
<dbReference type="CDD" id="cd06577">
    <property type="entry name" value="PASTA_pknB"/>
    <property type="match status" value="4"/>
</dbReference>
<dbReference type="PROSITE" id="PS51178">
    <property type="entry name" value="PASTA"/>
    <property type="match status" value="4"/>
</dbReference>
<sequence length="644" mass="67482">MTTPKLLSERYQLGDTLGYGGMSEVHFGTDTRLGRDVAIKVLRADLARDPQFQLRFRREAQNAAALNHPAIVAVYDTGETQSEFGPLPYIVMEYVDGQTLREIVKGSGPLSQQRVIEVMADVCAALDFSHRHNIIHRDVKPANIMITRGGAVKVMDFGIARALGEGQNVTQTAAVIGTAQYLSPEQARGEAVDARSDVYAAGCVVFELLTGEPPFTGDTPVAVAYQHVREDPRRPSDVNPNIPPALDAVVLKALSKNPANRYQSAAEMRADLIRVRNGQQPLAPMVMSEDERTALLAEQTAATRRISGGGGRHAGGPPVQSWEDEEPPKRTGRTIGIVVAVLAVLGLLGFVGYQMFGGPAQPQQVAVPNVAGQDPDAARAAISNAGLLVDLRQEPSEVAQTNKVTRTDPGAGASVAERSRVTIYVGTGPASATVPALTGKTVQEAQALLETRGLKLGEQTTQETSDSSQVGKIIQSTPAAGVDAPGGSAVAVVVGTKQTTVSVPDVTGQTEDQAKQTLSQSGFTQVQTQNVDGGGQEGTVVGTNPSPGTKVAPGTTVTLQISRGNQIQVPNVVGKSASDAVQQLNAAGIRNYNLQAQQVQDSSQNNTVLSTSPSAGQSMDPEDEITVVVGRTNGGGSGGFLGNN</sequence>
<keyword evidence="6 15" id="KW-0418">Kinase</keyword>
<dbReference type="PANTHER" id="PTHR43289">
    <property type="entry name" value="MITOGEN-ACTIVATED PROTEIN KINASE KINASE KINASE 20-RELATED"/>
    <property type="match status" value="1"/>
</dbReference>
<keyword evidence="4" id="KW-0677">Repeat</keyword>
<comment type="caution">
    <text evidence="15">The sequence shown here is derived from an EMBL/GenBank/DDBJ whole genome shotgun (WGS) entry which is preliminary data.</text>
</comment>
<evidence type="ECO:0000256" key="12">
    <source>
        <dbReference type="SAM" id="Phobius"/>
    </source>
</evidence>
<evidence type="ECO:0000313" key="16">
    <source>
        <dbReference type="Proteomes" id="UP001501598"/>
    </source>
</evidence>
<feature type="binding site" evidence="10">
    <location>
        <position position="40"/>
    </location>
    <ligand>
        <name>ATP</name>
        <dbReference type="ChEBI" id="CHEBI:30616"/>
    </ligand>
</feature>
<dbReference type="InterPro" id="IPR011009">
    <property type="entry name" value="Kinase-like_dom_sf"/>
</dbReference>
<dbReference type="PROSITE" id="PS50011">
    <property type="entry name" value="PROTEIN_KINASE_DOM"/>
    <property type="match status" value="1"/>
</dbReference>
<evidence type="ECO:0000256" key="11">
    <source>
        <dbReference type="SAM" id="MobiDB-lite"/>
    </source>
</evidence>
<evidence type="ECO:0000256" key="1">
    <source>
        <dbReference type="ARBA" id="ARBA00012513"/>
    </source>
</evidence>
<gene>
    <name evidence="15" type="primary">pknB_1</name>
    <name evidence="15" type="ORF">GCM10023175_23610</name>
</gene>
<keyword evidence="12" id="KW-0472">Membrane</keyword>
<dbReference type="CDD" id="cd14014">
    <property type="entry name" value="STKc_PknB_like"/>
    <property type="match status" value="1"/>
</dbReference>
<feature type="region of interest" description="Disordered" evidence="11">
    <location>
        <begin position="304"/>
        <end position="328"/>
    </location>
</feature>
<proteinExistence type="predicted"/>
<evidence type="ECO:0000256" key="10">
    <source>
        <dbReference type="PROSITE-ProRule" id="PRU10141"/>
    </source>
</evidence>
<organism evidence="15 16">
    <name type="scientific">Pseudonocardia xishanensis</name>
    <dbReference type="NCBI Taxonomy" id="630995"/>
    <lineage>
        <taxon>Bacteria</taxon>
        <taxon>Bacillati</taxon>
        <taxon>Actinomycetota</taxon>
        <taxon>Actinomycetes</taxon>
        <taxon>Pseudonocardiales</taxon>
        <taxon>Pseudonocardiaceae</taxon>
        <taxon>Pseudonocardia</taxon>
    </lineage>
</organism>
<feature type="domain" description="Protein kinase" evidence="13">
    <location>
        <begin position="11"/>
        <end position="273"/>
    </location>
</feature>
<feature type="domain" description="PASTA" evidence="14">
    <location>
        <begin position="564"/>
        <end position="631"/>
    </location>
</feature>
<feature type="domain" description="PASTA" evidence="14">
    <location>
        <begin position="361"/>
        <end position="427"/>
    </location>
</feature>
<dbReference type="RefSeq" id="WP_345415964.1">
    <property type="nucleotide sequence ID" value="NZ_BAABGT010000029.1"/>
</dbReference>
<evidence type="ECO:0000259" key="14">
    <source>
        <dbReference type="PROSITE" id="PS51178"/>
    </source>
</evidence>
<dbReference type="PROSITE" id="PS00108">
    <property type="entry name" value="PROTEIN_KINASE_ST"/>
    <property type="match status" value="1"/>
</dbReference>
<keyword evidence="7 10" id="KW-0067">ATP-binding</keyword>
<dbReference type="SUPFAM" id="SSF56112">
    <property type="entry name" value="Protein kinase-like (PK-like)"/>
    <property type="match status" value="1"/>
</dbReference>
<dbReference type="SMART" id="SM00220">
    <property type="entry name" value="S_TKc"/>
    <property type="match status" value="1"/>
</dbReference>
<evidence type="ECO:0000259" key="13">
    <source>
        <dbReference type="PROSITE" id="PS50011"/>
    </source>
</evidence>
<dbReference type="Proteomes" id="UP001501598">
    <property type="component" value="Unassembled WGS sequence"/>
</dbReference>
<comment type="catalytic activity">
    <reaction evidence="8">
        <text>L-threonyl-[protein] + ATP = O-phospho-L-threonyl-[protein] + ADP + H(+)</text>
        <dbReference type="Rhea" id="RHEA:46608"/>
        <dbReference type="Rhea" id="RHEA-COMP:11060"/>
        <dbReference type="Rhea" id="RHEA-COMP:11605"/>
        <dbReference type="ChEBI" id="CHEBI:15378"/>
        <dbReference type="ChEBI" id="CHEBI:30013"/>
        <dbReference type="ChEBI" id="CHEBI:30616"/>
        <dbReference type="ChEBI" id="CHEBI:61977"/>
        <dbReference type="ChEBI" id="CHEBI:456216"/>
        <dbReference type="EC" id="2.7.11.1"/>
    </reaction>
</comment>
<dbReference type="InterPro" id="IPR005543">
    <property type="entry name" value="PASTA_dom"/>
</dbReference>
<dbReference type="Gene3D" id="3.30.200.20">
    <property type="entry name" value="Phosphorylase Kinase, domain 1"/>
    <property type="match status" value="1"/>
</dbReference>
<feature type="compositionally biased region" description="Polar residues" evidence="11">
    <location>
        <begin position="599"/>
        <end position="617"/>
    </location>
</feature>
<keyword evidence="5 10" id="KW-0547">Nucleotide-binding</keyword>
<evidence type="ECO:0000256" key="6">
    <source>
        <dbReference type="ARBA" id="ARBA00022777"/>
    </source>
</evidence>
<dbReference type="Pfam" id="PF00069">
    <property type="entry name" value="Pkinase"/>
    <property type="match status" value="1"/>
</dbReference>
<keyword evidence="12" id="KW-1133">Transmembrane helix</keyword>
<name>A0ABP8RQL7_9PSEU</name>
<dbReference type="InterPro" id="IPR008271">
    <property type="entry name" value="Ser/Thr_kinase_AS"/>
</dbReference>
<feature type="transmembrane region" description="Helical" evidence="12">
    <location>
        <begin position="335"/>
        <end position="356"/>
    </location>
</feature>
<dbReference type="GO" id="GO:0016301">
    <property type="term" value="F:kinase activity"/>
    <property type="evidence" value="ECO:0007669"/>
    <property type="project" value="UniProtKB-KW"/>
</dbReference>
<dbReference type="InterPro" id="IPR017441">
    <property type="entry name" value="Protein_kinase_ATP_BS"/>
</dbReference>
<feature type="domain" description="PASTA" evidence="14">
    <location>
        <begin position="428"/>
        <end position="496"/>
    </location>
</feature>
<dbReference type="EC" id="2.7.11.1" evidence="1"/>
<evidence type="ECO:0000256" key="3">
    <source>
        <dbReference type="ARBA" id="ARBA00022679"/>
    </source>
</evidence>
<evidence type="ECO:0000256" key="4">
    <source>
        <dbReference type="ARBA" id="ARBA00022737"/>
    </source>
</evidence>